<dbReference type="Gene3D" id="1.10.443.10">
    <property type="entry name" value="Intergrase catalytic core"/>
    <property type="match status" value="1"/>
</dbReference>
<dbReference type="CDD" id="cd00798">
    <property type="entry name" value="INT_XerDC_C"/>
    <property type="match status" value="1"/>
</dbReference>
<feature type="domain" description="Core-binding (CB)" evidence="11">
    <location>
        <begin position="7"/>
        <end position="101"/>
    </location>
</feature>
<evidence type="ECO:0000256" key="2">
    <source>
        <dbReference type="ARBA" id="ARBA00022490"/>
    </source>
</evidence>
<dbReference type="EMBL" id="MFIY01000069">
    <property type="protein sequence ID" value="OGF99169.1"/>
    <property type="molecule type" value="Genomic_DNA"/>
</dbReference>
<keyword evidence="7" id="KW-0233">DNA recombination</keyword>
<dbReference type="InterPro" id="IPR004107">
    <property type="entry name" value="Integrase_SAM-like_N"/>
</dbReference>
<dbReference type="GO" id="GO:0015074">
    <property type="term" value="P:DNA integration"/>
    <property type="evidence" value="ECO:0007669"/>
    <property type="project" value="UniProtKB-KW"/>
</dbReference>
<accession>A0A1F5YG91</accession>
<keyword evidence="5" id="KW-0229">DNA integration</keyword>
<keyword evidence="3" id="KW-0132">Cell division</keyword>
<reference evidence="12 13" key="1">
    <citation type="journal article" date="2016" name="Nat. Commun.">
        <title>Thousands of microbial genomes shed light on interconnected biogeochemical processes in an aquifer system.</title>
        <authorList>
            <person name="Anantharaman K."/>
            <person name="Brown C.T."/>
            <person name="Hug L.A."/>
            <person name="Sharon I."/>
            <person name="Castelle C.J."/>
            <person name="Probst A.J."/>
            <person name="Thomas B.C."/>
            <person name="Singh A."/>
            <person name="Wilkins M.J."/>
            <person name="Karaoz U."/>
            <person name="Brodie E.L."/>
            <person name="Williams K.H."/>
            <person name="Hubbard S.S."/>
            <person name="Banfield J.F."/>
        </authorList>
    </citation>
    <scope>NUCLEOTIDE SEQUENCE [LARGE SCALE GENOMIC DNA]</scope>
</reference>
<dbReference type="PANTHER" id="PTHR30349:SF77">
    <property type="entry name" value="TYROSINE RECOMBINASE XERC"/>
    <property type="match status" value="1"/>
</dbReference>
<protein>
    <recommendedName>
        <fullName evidence="14">Tyrosine recombinase XerC</fullName>
    </recommendedName>
</protein>
<evidence type="ECO:0000259" key="11">
    <source>
        <dbReference type="PROSITE" id="PS51900"/>
    </source>
</evidence>
<evidence type="ECO:0008006" key="14">
    <source>
        <dbReference type="Google" id="ProtNLM"/>
    </source>
</evidence>
<evidence type="ECO:0000256" key="3">
    <source>
        <dbReference type="ARBA" id="ARBA00022618"/>
    </source>
</evidence>
<feature type="domain" description="Tyr recombinase" evidence="10">
    <location>
        <begin position="121"/>
        <end position="310"/>
    </location>
</feature>
<gene>
    <name evidence="12" type="ORF">A2Y99_05000</name>
</gene>
<dbReference type="InterPro" id="IPR011010">
    <property type="entry name" value="DNA_brk_join_enz"/>
</dbReference>
<evidence type="ECO:0000313" key="13">
    <source>
        <dbReference type="Proteomes" id="UP000178230"/>
    </source>
</evidence>
<dbReference type="InterPro" id="IPR013762">
    <property type="entry name" value="Integrase-like_cat_sf"/>
</dbReference>
<dbReference type="InterPro" id="IPR010998">
    <property type="entry name" value="Integrase_recombinase_N"/>
</dbReference>
<dbReference type="InterPro" id="IPR050090">
    <property type="entry name" value="Tyrosine_recombinase_XerCD"/>
</dbReference>
<evidence type="ECO:0000256" key="9">
    <source>
        <dbReference type="PROSITE-ProRule" id="PRU01248"/>
    </source>
</evidence>
<dbReference type="PROSITE" id="PS51900">
    <property type="entry name" value="CB"/>
    <property type="match status" value="1"/>
</dbReference>
<proteinExistence type="predicted"/>
<comment type="subcellular location">
    <subcellularLocation>
        <location evidence="1">Cytoplasm</location>
    </subcellularLocation>
</comment>
<dbReference type="InterPro" id="IPR044068">
    <property type="entry name" value="CB"/>
</dbReference>
<dbReference type="GO" id="GO:0051301">
    <property type="term" value="P:cell division"/>
    <property type="evidence" value="ECO:0007669"/>
    <property type="project" value="UniProtKB-KW"/>
</dbReference>
<dbReference type="Pfam" id="PF00589">
    <property type="entry name" value="Phage_integrase"/>
    <property type="match status" value="1"/>
</dbReference>
<dbReference type="SUPFAM" id="SSF56349">
    <property type="entry name" value="DNA breaking-rejoining enzymes"/>
    <property type="match status" value="1"/>
</dbReference>
<keyword evidence="4" id="KW-0159">Chromosome partition</keyword>
<evidence type="ECO:0000256" key="5">
    <source>
        <dbReference type="ARBA" id="ARBA00022908"/>
    </source>
</evidence>
<dbReference type="Pfam" id="PF02899">
    <property type="entry name" value="Phage_int_SAM_1"/>
    <property type="match status" value="1"/>
</dbReference>
<name>A0A1F5YG91_9BACT</name>
<dbReference type="GO" id="GO:0007059">
    <property type="term" value="P:chromosome segregation"/>
    <property type="evidence" value="ECO:0007669"/>
    <property type="project" value="UniProtKB-KW"/>
</dbReference>
<dbReference type="Gene3D" id="1.10.150.130">
    <property type="match status" value="1"/>
</dbReference>
<keyword evidence="2" id="KW-0963">Cytoplasm</keyword>
<evidence type="ECO:0000256" key="4">
    <source>
        <dbReference type="ARBA" id="ARBA00022829"/>
    </source>
</evidence>
<evidence type="ECO:0000256" key="8">
    <source>
        <dbReference type="ARBA" id="ARBA00023306"/>
    </source>
</evidence>
<evidence type="ECO:0000259" key="10">
    <source>
        <dbReference type="PROSITE" id="PS51898"/>
    </source>
</evidence>
<keyword evidence="8" id="KW-0131">Cell cycle</keyword>
<dbReference type="GO" id="GO:0003677">
    <property type="term" value="F:DNA binding"/>
    <property type="evidence" value="ECO:0007669"/>
    <property type="project" value="UniProtKB-UniRule"/>
</dbReference>
<evidence type="ECO:0000256" key="6">
    <source>
        <dbReference type="ARBA" id="ARBA00023125"/>
    </source>
</evidence>
<dbReference type="GO" id="GO:0005737">
    <property type="term" value="C:cytoplasm"/>
    <property type="evidence" value="ECO:0007669"/>
    <property type="project" value="UniProtKB-SubCell"/>
</dbReference>
<dbReference type="AlphaFoldDB" id="A0A1F5YG91"/>
<dbReference type="InterPro" id="IPR002104">
    <property type="entry name" value="Integrase_catalytic"/>
</dbReference>
<dbReference type="GO" id="GO:0006310">
    <property type="term" value="P:DNA recombination"/>
    <property type="evidence" value="ECO:0007669"/>
    <property type="project" value="UniProtKB-KW"/>
</dbReference>
<dbReference type="Proteomes" id="UP000178230">
    <property type="component" value="Unassembled WGS sequence"/>
</dbReference>
<comment type="caution">
    <text evidence="12">The sequence shown here is derived from an EMBL/GenBank/DDBJ whole genome shotgun (WGS) entry which is preliminary data.</text>
</comment>
<evidence type="ECO:0000256" key="1">
    <source>
        <dbReference type="ARBA" id="ARBA00004496"/>
    </source>
</evidence>
<evidence type="ECO:0000256" key="7">
    <source>
        <dbReference type="ARBA" id="ARBA00023172"/>
    </source>
</evidence>
<keyword evidence="6 9" id="KW-0238">DNA-binding</keyword>
<dbReference type="SUPFAM" id="SSF47823">
    <property type="entry name" value="lambda integrase-like, N-terminal domain"/>
    <property type="match status" value="1"/>
</dbReference>
<dbReference type="PROSITE" id="PS51898">
    <property type="entry name" value="TYR_RECOMBINASE"/>
    <property type="match status" value="1"/>
</dbReference>
<evidence type="ECO:0000313" key="12">
    <source>
        <dbReference type="EMBL" id="OGF99169.1"/>
    </source>
</evidence>
<organism evidence="12 13">
    <name type="scientific">Candidatus Gottesmanbacteria bacterium RBG_13_37_7</name>
    <dbReference type="NCBI Taxonomy" id="1798369"/>
    <lineage>
        <taxon>Bacteria</taxon>
        <taxon>Candidatus Gottesmaniibacteriota</taxon>
    </lineage>
</organism>
<dbReference type="PANTHER" id="PTHR30349">
    <property type="entry name" value="PHAGE INTEGRASE-RELATED"/>
    <property type="match status" value="1"/>
</dbReference>
<sequence length="317" mass="36995">MSQNIFMDLKDAIMSFLEYLELEKNTSKLTVRNYRHYLNRFCLFCLSRVPPVKDTASITSDLVRSYRLFLTRYSDKNNLTLKRITQNYHLIALRALLRYLIRHDITVLSPEKVELGKAESRSLKFLDRSQVQRLLNMPEISTPQGLRDKAVMEVLFSTGLRVSELVKLNRESINLEQKEFGVIGKGGRHRVVFLSEGACYWLDKYLKDRKDNFKPLFIRYAGKKNKGEDRFGEGFRLNPRTIQRILEKYVLKARIPVKITPHGLRHSFATDLLSAGADLRSIQEMLGHKNISTTQIYTHLTNPQLREIHHKFHRSAT</sequence>